<dbReference type="InterPro" id="IPR040017">
    <property type="entry name" value="XPOT"/>
</dbReference>
<dbReference type="InterPro" id="IPR013598">
    <property type="entry name" value="Exportin-1/Importin-b-like"/>
</dbReference>
<keyword evidence="4 10" id="KW-0963">Cytoplasm</keyword>
<comment type="caution">
    <text evidence="14">The sequence shown here is derived from an EMBL/GenBank/DDBJ whole genome shotgun (WGS) entry which is preliminary data.</text>
</comment>
<dbReference type="GO" id="GO:0016363">
    <property type="term" value="C:nuclear matrix"/>
    <property type="evidence" value="ECO:0007669"/>
    <property type="project" value="TreeGrafter"/>
</dbReference>
<evidence type="ECO:0000256" key="5">
    <source>
        <dbReference type="ARBA" id="ARBA00022555"/>
    </source>
</evidence>
<gene>
    <name evidence="14" type="ORF">FNF29_07967</name>
</gene>
<evidence type="ECO:0000259" key="12">
    <source>
        <dbReference type="Pfam" id="PF08389"/>
    </source>
</evidence>
<sequence>MAAVIGGSTEAEQLRSFEAAVLMAADPARAPSPAAYTAAVTAVHNLAQQEGAWHMLPRLLVGTSEPLARFFALQQLELLLRSDMYSGQAPATKEALRRGIMDWVRTQYVPHVAENDDTPSRNRLGLLLAMFVKLDYPRRWPGAVDELTSVLVPPEGSSVLARPGSVHLWLRVLLELDSEVADPRMRALQTAEDKAAGAEVKDGVRSDGSLSRVVAAWTRVLAECGPAVDGLDARHLRLPSGPSGVPPTAAEARAAGFPYAALAADGVAAPVTLCNDTLEAVGSWTAWADADALTHPGLLGHVARLVSQAKGGVRVSAVGCLDALARKGMTGRQRFESVARTGLVDAACSLKVLAVDRVGTLPGQAALPKAPATALAGRVAAMASAVSLGGGDGSGHTPATYPISELDWARVVCQFVGDLGAALMEALDSPDVINDPAAARAGGQLCLRCARQALALAVVAPPAAAVELEPALHAIAVRAGDEGRAASALASGGASSIPADAAPPSGLAADAFARIVMGSPPLLPSHIEAIAAAGAAGAASRGAYSAALSSQTRSEAKAAHLARTAAAASSFSALSLAEPLLDAALAMLLLPASHEVVADASGHLHATTEDLRTIAGNRVLAPVAAGLPVATLTHIAAVSIPALADLASNGPASSWPQAERAIAAIHWWTHGSPKAAAVAARVPGAVPAVRALVLSRFWLHSNPCVAETGFATCVRLVAALPAVPDLAPEVLAAMAGPHGLRSRHRRLAASTGSQLVRVLRTLCATKPHASALLAAVGPLLTVPSPAGASRAAAASADGGLSADGGVSGDTASSAARIAAFEVAGVLLGQAWVSEADRTRFTAAAVGPTIDSLETGIAALRAAAPPGTPDAAIGTSLAPASASAAQHWCAGALGSVGCLVKGLPPVGPETHRLLERIVRAAVAALAIFPGPPPDTDDDDDNDSPSTGRASGGSAAGASRGGARDPADNDAASRGSSASSSKGRGRRARSTVRDRVRFLLQVMVGQLRQRVLPFLAPALPLLFECPTATDMTMLLRLLTFVTHEFRGGTAPLLRGAALPALLVRVFALLPNEETRAASESGRERQALLSGLLTFLKGLASSGPALASVLHDSPEARAALPRLLEALLVQTTLPSVAGSGPTDEAQPLRRAGVGVFSALTEVWWPEPPRPTEPAGPGVIPAYSPDEASAAALDPAALAGFQSFIAERALPALLRIPFLPDWVPGDAKSADTAKDIAVLQALLLRRSGPAAGGPEHNPFVGALQSSILPSLGASPDMCRMYAESLCARAASGNWEDVRSLFVNFCEALRAAQAPVVPAGQR</sequence>
<accession>A0A5A8C382</accession>
<comment type="function">
    <text evidence="10">tRNA nucleus export receptor which facilitates tRNA translocation across the nuclear pore complex.</text>
</comment>
<dbReference type="GO" id="GO:0005737">
    <property type="term" value="C:cytoplasm"/>
    <property type="evidence" value="ECO:0007669"/>
    <property type="project" value="UniProtKB-SubCell"/>
</dbReference>
<evidence type="ECO:0000256" key="10">
    <source>
        <dbReference type="RuleBase" id="RU366037"/>
    </source>
</evidence>
<dbReference type="GO" id="GO:0005643">
    <property type="term" value="C:nuclear pore"/>
    <property type="evidence" value="ECO:0007669"/>
    <property type="project" value="TreeGrafter"/>
</dbReference>
<comment type="subcellular location">
    <subcellularLocation>
        <location evidence="1 10">Cytoplasm</location>
    </subcellularLocation>
    <subcellularLocation>
        <location evidence="10">Nucleus</location>
    </subcellularLocation>
    <text evidence="10">Shuttles between the nucleus and the cytoplasm.</text>
</comment>
<name>A0A5A8C382_CAFRO</name>
<evidence type="ECO:0000256" key="3">
    <source>
        <dbReference type="ARBA" id="ARBA00022448"/>
    </source>
</evidence>
<proteinExistence type="inferred from homology"/>
<evidence type="ECO:0000256" key="8">
    <source>
        <dbReference type="ARBA" id="ARBA00029784"/>
    </source>
</evidence>
<dbReference type="EMBL" id="VLTN01000083">
    <property type="protein sequence ID" value="KAA0146560.1"/>
    <property type="molecule type" value="Genomic_DNA"/>
</dbReference>
<evidence type="ECO:0000313" key="15">
    <source>
        <dbReference type="Proteomes" id="UP000323011"/>
    </source>
</evidence>
<dbReference type="Gene3D" id="1.25.10.10">
    <property type="entry name" value="Leucine-rich Repeat Variant"/>
    <property type="match status" value="3"/>
</dbReference>
<feature type="compositionally biased region" description="Low complexity" evidence="11">
    <location>
        <begin position="970"/>
        <end position="980"/>
    </location>
</feature>
<dbReference type="Proteomes" id="UP000323011">
    <property type="component" value="Unassembled WGS sequence"/>
</dbReference>
<dbReference type="SUPFAM" id="SSF48371">
    <property type="entry name" value="ARM repeat"/>
    <property type="match status" value="1"/>
</dbReference>
<dbReference type="PANTHER" id="PTHR15952">
    <property type="entry name" value="EXPORTIN-T/LOS1"/>
    <property type="match status" value="1"/>
</dbReference>
<feature type="domain" description="Exportin-T C-terminal" evidence="13">
    <location>
        <begin position="987"/>
        <end position="1301"/>
    </location>
</feature>
<evidence type="ECO:0000256" key="7">
    <source>
        <dbReference type="ARBA" id="ARBA00023242"/>
    </source>
</evidence>
<evidence type="ECO:0000256" key="2">
    <source>
        <dbReference type="ARBA" id="ARBA00018928"/>
    </source>
</evidence>
<dbReference type="GO" id="GO:0071528">
    <property type="term" value="P:tRNA re-export from nucleus"/>
    <property type="evidence" value="ECO:0007669"/>
    <property type="project" value="UniProtKB-UniRule"/>
</dbReference>
<comment type="similarity">
    <text evidence="10">Belongs to the exportin family.</text>
</comment>
<evidence type="ECO:0000256" key="11">
    <source>
        <dbReference type="SAM" id="MobiDB-lite"/>
    </source>
</evidence>
<feature type="region of interest" description="Disordered" evidence="11">
    <location>
        <begin position="927"/>
        <end position="987"/>
    </location>
</feature>
<evidence type="ECO:0000259" key="13">
    <source>
        <dbReference type="Pfam" id="PF19282"/>
    </source>
</evidence>
<dbReference type="InterPro" id="IPR011989">
    <property type="entry name" value="ARM-like"/>
</dbReference>
<organism evidence="14 15">
    <name type="scientific">Cafeteria roenbergensis</name>
    <name type="common">Marine flagellate</name>
    <dbReference type="NCBI Taxonomy" id="33653"/>
    <lineage>
        <taxon>Eukaryota</taxon>
        <taxon>Sar</taxon>
        <taxon>Stramenopiles</taxon>
        <taxon>Bigyra</taxon>
        <taxon>Opalozoa</taxon>
        <taxon>Bicosoecida</taxon>
        <taxon>Cafeteriaceae</taxon>
        <taxon>Cafeteria</taxon>
    </lineage>
</organism>
<dbReference type="InterPro" id="IPR045546">
    <property type="entry name" value="Exportin-T_C"/>
</dbReference>
<reference evidence="14 15" key="1">
    <citation type="submission" date="2019-07" db="EMBL/GenBank/DDBJ databases">
        <title>Genomes of Cafeteria roenbergensis.</title>
        <authorList>
            <person name="Fischer M.G."/>
            <person name="Hackl T."/>
            <person name="Roman M."/>
        </authorList>
    </citation>
    <scope>NUCLEOTIDE SEQUENCE [LARGE SCALE GENOMIC DNA]</scope>
    <source>
        <strain evidence="14 15">BVI</strain>
    </source>
</reference>
<dbReference type="PANTHER" id="PTHR15952:SF11">
    <property type="entry name" value="EXPORTIN-T"/>
    <property type="match status" value="1"/>
</dbReference>
<evidence type="ECO:0000256" key="6">
    <source>
        <dbReference type="ARBA" id="ARBA00022884"/>
    </source>
</evidence>
<keyword evidence="6 10" id="KW-0694">RNA-binding</keyword>
<evidence type="ECO:0000313" key="14">
    <source>
        <dbReference type="EMBL" id="KAA0146560.1"/>
    </source>
</evidence>
<keyword evidence="5 10" id="KW-0820">tRNA-binding</keyword>
<keyword evidence="7 10" id="KW-0539">Nucleus</keyword>
<dbReference type="Pfam" id="PF19282">
    <property type="entry name" value="Exportin-T"/>
    <property type="match status" value="1"/>
</dbReference>
<evidence type="ECO:0000256" key="4">
    <source>
        <dbReference type="ARBA" id="ARBA00022490"/>
    </source>
</evidence>
<keyword evidence="15" id="KW-1185">Reference proteome</keyword>
<dbReference type="InterPro" id="IPR016024">
    <property type="entry name" value="ARM-type_fold"/>
</dbReference>
<protein>
    <recommendedName>
        <fullName evidence="2 10">Exportin-T</fullName>
    </recommendedName>
    <alternativeName>
        <fullName evidence="8 10">Exportin(tRNA)</fullName>
    </alternativeName>
    <alternativeName>
        <fullName evidence="9 10">tRNA exportin</fullName>
    </alternativeName>
</protein>
<evidence type="ECO:0000256" key="9">
    <source>
        <dbReference type="ARBA" id="ARBA00032199"/>
    </source>
</evidence>
<keyword evidence="3 10" id="KW-0813">Transport</keyword>
<dbReference type="GO" id="GO:0031267">
    <property type="term" value="F:small GTPase binding"/>
    <property type="evidence" value="ECO:0007669"/>
    <property type="project" value="InterPro"/>
</dbReference>
<feature type="domain" description="Exportin-1/Importin-beta-like" evidence="12">
    <location>
        <begin position="121"/>
        <end position="321"/>
    </location>
</feature>
<evidence type="ECO:0000256" key="1">
    <source>
        <dbReference type="ARBA" id="ARBA00004496"/>
    </source>
</evidence>
<dbReference type="Pfam" id="PF08389">
    <property type="entry name" value="Xpo1"/>
    <property type="match status" value="1"/>
</dbReference>
<dbReference type="GO" id="GO:0000049">
    <property type="term" value="F:tRNA binding"/>
    <property type="evidence" value="ECO:0007669"/>
    <property type="project" value="UniProtKB-UniRule"/>
</dbReference>